<sequence length="1147" mass="129342">MKSTRCILSIILGLLAGWLPLGAVTVLKNLQVEYQTNPLGIDVSQPRFNWQMESDRYGACGQAYRLWVADSPEQLAAGRYIYDSGKVLSGESVGVVYQGKALQPSTRYYWKVSVWDESGTEITSTEPAWFETGLLGSGWSGARWIGSSETQLSKYRSHYVIDYDVRVAEGNDKAVFVFGARDADNYVSAELDLNGSGDARFILRHTTDGKTRQDAAESLASIIPASDKHKVHHIRLKVTTAQYALKYFVDIEIDGKTLVNSSLTPEEKERKSRGDFWGGKEGAFTVYPYPDGELVYHCRLYAIGFLQPKGQTATFSNLCISEDTWNTLLYNPAETYVEKGEGKLNVWYPGENVSAPMLRKAIKIEKPVKSARLYATARGVYEFSVNGQKVGKDYLNPGWTDYRYRIMYNTYDITDLLRPGDNGIGAMLGAGWWSEHSGFLTGWQDQYGTRQSLLGKIVIEYADGTRETIVTNDSWKCYDRGPITFNGLQNGEEYDARKEVNGWDAPGFDDSSWKPATLFAAPPVNVEIQGYVGSPIQNNVTLTAQSMVEPIPGVYVYDMGQNMVGVPRLTFKGKAGQEITIRFGEMNYPETIPTEPVAPYTIAMYKEKKGQVYTDNYRSALSTDRYILRGDAAGETYEPRFTFHGFRYVEIHGLERPLPLEAVKGIVLESIGARTSGYETSDERVNRLFNNIIWGQRGNFLSVPTDCPQRDERMGWTGDAQVFARTATYNMNVDPFYTRWLYSVRDNQGDDGSYANYIPVVGFPPHGAEDGGGAMGWMEAGVIVPWQMYQQYGDVRILEQHYASMVAYMDYLERRAVRYVQPFGGFGDWLAIEPTNSMLTNTAYSAYDALIMEQVAKRLGKDADQRRFRTFYENVKRSFNDLFVNEEGRTFAPTVESIFGKDSQVGMWPGTAATEAKIVDTQTSYVVPLQFDLFNEKNKPLAIRHLVENIKKHNYTLTTGFIGTPYLNLVLSDNGYDDVAYKLFEQTAYPSWLYPVLQGATTIWERWNSYTLVNGFGPVDMNSFNHYSYGAIEEWMIAYTLGIQRDEEQPAYKHIILQPRIGGTFSFIRGHYDSAYGRIESGWQIQKKGYIYEATIPANTTATLYLPAKSEKSVRMEKGQEGITPVGLKDGKAVYRLGSGSYRIYVD</sequence>
<feature type="domain" description="Bacterial alpha-L-rhamnosidase N-terminal" evidence="5">
    <location>
        <begin position="366"/>
        <end position="526"/>
    </location>
</feature>
<dbReference type="InterPro" id="IPR035396">
    <property type="entry name" value="Bac_rhamnosid6H"/>
</dbReference>
<evidence type="ECO:0000259" key="4">
    <source>
        <dbReference type="Pfam" id="PF05592"/>
    </source>
</evidence>
<dbReference type="InterPro" id="IPR012341">
    <property type="entry name" value="6hp_glycosidase-like_sf"/>
</dbReference>
<evidence type="ECO:0000256" key="1">
    <source>
        <dbReference type="ARBA" id="ARBA00001445"/>
    </source>
</evidence>
<name>A0A173R2P7_PARDI</name>
<evidence type="ECO:0000313" key="9">
    <source>
        <dbReference type="Proteomes" id="UP000095591"/>
    </source>
</evidence>
<keyword evidence="3" id="KW-0378">Hydrolase</keyword>
<organism evidence="8 9">
    <name type="scientific">Parabacteroides distasonis</name>
    <dbReference type="NCBI Taxonomy" id="823"/>
    <lineage>
        <taxon>Bacteria</taxon>
        <taxon>Pseudomonadati</taxon>
        <taxon>Bacteroidota</taxon>
        <taxon>Bacteroidia</taxon>
        <taxon>Bacteroidales</taxon>
        <taxon>Tannerellaceae</taxon>
        <taxon>Parabacteroides</taxon>
    </lineage>
</organism>
<dbReference type="Gene3D" id="2.60.420.10">
    <property type="entry name" value="Maltose phosphorylase, domain 3"/>
    <property type="match status" value="1"/>
</dbReference>
<evidence type="ECO:0000259" key="6">
    <source>
        <dbReference type="Pfam" id="PF17389"/>
    </source>
</evidence>
<dbReference type="Pfam" id="PF05592">
    <property type="entry name" value="Bac_rhamnosid"/>
    <property type="match status" value="1"/>
</dbReference>
<dbReference type="RefSeq" id="WP_057318711.1">
    <property type="nucleotide sequence ID" value="NZ_CYXP01000001.1"/>
</dbReference>
<proteinExistence type="predicted"/>
<dbReference type="Pfam" id="PF25788">
    <property type="entry name" value="Ig_Rha78A_N"/>
    <property type="match status" value="1"/>
</dbReference>
<evidence type="ECO:0000256" key="3">
    <source>
        <dbReference type="ARBA" id="ARBA00022801"/>
    </source>
</evidence>
<evidence type="ECO:0000259" key="7">
    <source>
        <dbReference type="Pfam" id="PF17390"/>
    </source>
</evidence>
<dbReference type="Pfam" id="PF17389">
    <property type="entry name" value="Bac_rhamnosid6H"/>
    <property type="match status" value="1"/>
</dbReference>
<feature type="domain" description="Alpha-L-rhamnosidase C-terminal" evidence="7">
    <location>
        <begin position="1042"/>
        <end position="1119"/>
    </location>
</feature>
<feature type="domain" description="Alpha-L-rhamnosidase concanavalin-like" evidence="4">
    <location>
        <begin position="552"/>
        <end position="668"/>
    </location>
</feature>
<dbReference type="InterPro" id="IPR016007">
    <property type="entry name" value="Alpha_rhamnosid"/>
</dbReference>
<dbReference type="PANTHER" id="PTHR33307">
    <property type="entry name" value="ALPHA-RHAMNOSIDASE (EUROFUNG)"/>
    <property type="match status" value="1"/>
</dbReference>
<dbReference type="EC" id="3.2.1.40" evidence="2"/>
<reference evidence="8 9" key="1">
    <citation type="submission" date="2015-09" db="EMBL/GenBank/DDBJ databases">
        <authorList>
            <consortium name="Pathogen Informatics"/>
        </authorList>
    </citation>
    <scope>NUCLEOTIDE SEQUENCE [LARGE SCALE GENOMIC DNA]</scope>
    <source>
        <strain evidence="8 9">2789STDY5608872</strain>
    </source>
</reference>
<evidence type="ECO:0000313" key="8">
    <source>
        <dbReference type="EMBL" id="CUM72092.1"/>
    </source>
</evidence>
<dbReference type="InterPro" id="IPR013783">
    <property type="entry name" value="Ig-like_fold"/>
</dbReference>
<dbReference type="Gene3D" id="1.50.10.10">
    <property type="match status" value="1"/>
</dbReference>
<dbReference type="InterPro" id="IPR008902">
    <property type="entry name" value="Rhamnosid_concanavalin"/>
</dbReference>
<dbReference type="InterPro" id="IPR008928">
    <property type="entry name" value="6-hairpin_glycosidase_sf"/>
</dbReference>
<dbReference type="GO" id="GO:0030596">
    <property type="term" value="F:alpha-L-rhamnosidase activity"/>
    <property type="evidence" value="ECO:0007669"/>
    <property type="project" value="UniProtKB-EC"/>
</dbReference>
<evidence type="ECO:0000259" key="5">
    <source>
        <dbReference type="Pfam" id="PF08531"/>
    </source>
</evidence>
<dbReference type="Gene3D" id="2.60.40.10">
    <property type="entry name" value="Immunoglobulins"/>
    <property type="match status" value="1"/>
</dbReference>
<dbReference type="Pfam" id="PF17390">
    <property type="entry name" value="Bac_rhamnosid_C"/>
    <property type="match status" value="1"/>
</dbReference>
<accession>A0A173R2P7</accession>
<dbReference type="Proteomes" id="UP000095591">
    <property type="component" value="Unassembled WGS sequence"/>
</dbReference>
<dbReference type="Pfam" id="PF08531">
    <property type="entry name" value="Bac_rhamnosid_N"/>
    <property type="match status" value="1"/>
</dbReference>
<dbReference type="AlphaFoldDB" id="A0A173R2P7"/>
<protein>
    <recommendedName>
        <fullName evidence="2">alpha-L-rhamnosidase</fullName>
        <ecNumber evidence="2">3.2.1.40</ecNumber>
    </recommendedName>
</protein>
<comment type="catalytic activity">
    <reaction evidence="1">
        <text>Hydrolysis of terminal non-reducing alpha-L-rhamnose residues in alpha-L-rhamnosides.</text>
        <dbReference type="EC" id="3.2.1.40"/>
    </reaction>
</comment>
<feature type="domain" description="Alpha-L-rhamnosidase six-hairpin glycosidase" evidence="6">
    <location>
        <begin position="674"/>
        <end position="1038"/>
    </location>
</feature>
<dbReference type="PANTHER" id="PTHR33307:SF6">
    <property type="entry name" value="ALPHA-RHAMNOSIDASE (EUROFUNG)-RELATED"/>
    <property type="match status" value="1"/>
</dbReference>
<dbReference type="InterPro" id="IPR035398">
    <property type="entry name" value="Bac_rhamnosid_C"/>
</dbReference>
<dbReference type="GO" id="GO:0005975">
    <property type="term" value="P:carbohydrate metabolic process"/>
    <property type="evidence" value="ECO:0007669"/>
    <property type="project" value="InterPro"/>
</dbReference>
<dbReference type="Gene3D" id="2.60.120.260">
    <property type="entry name" value="Galactose-binding domain-like"/>
    <property type="match status" value="2"/>
</dbReference>
<gene>
    <name evidence="8" type="ORF">ERS852429_00200</name>
</gene>
<dbReference type="InterPro" id="IPR013737">
    <property type="entry name" value="Bac_rhamnosid_N"/>
</dbReference>
<evidence type="ECO:0000256" key="2">
    <source>
        <dbReference type="ARBA" id="ARBA00012652"/>
    </source>
</evidence>
<dbReference type="PIRSF" id="PIRSF010631">
    <property type="entry name" value="A-rhamnsds"/>
    <property type="match status" value="1"/>
</dbReference>
<dbReference type="SUPFAM" id="SSF48208">
    <property type="entry name" value="Six-hairpin glycosidases"/>
    <property type="match status" value="1"/>
</dbReference>
<dbReference type="EMBL" id="CYXP01000001">
    <property type="protein sequence ID" value="CUM72092.1"/>
    <property type="molecule type" value="Genomic_DNA"/>
</dbReference>